<dbReference type="Proteomes" id="UP000735302">
    <property type="component" value="Unassembled WGS sequence"/>
</dbReference>
<gene>
    <name evidence="1" type="ORF">PoB_002694600</name>
</gene>
<dbReference type="AlphaFoldDB" id="A0AAV3ZWY1"/>
<keyword evidence="2" id="KW-1185">Reference proteome</keyword>
<protein>
    <submittedName>
        <fullName evidence="1">Uncharacterized protein</fullName>
    </submittedName>
</protein>
<evidence type="ECO:0000313" key="2">
    <source>
        <dbReference type="Proteomes" id="UP000735302"/>
    </source>
</evidence>
<name>A0AAV3ZWY1_9GAST</name>
<comment type="caution">
    <text evidence="1">The sequence shown here is derived from an EMBL/GenBank/DDBJ whole genome shotgun (WGS) entry which is preliminary data.</text>
</comment>
<organism evidence="1 2">
    <name type="scientific">Plakobranchus ocellatus</name>
    <dbReference type="NCBI Taxonomy" id="259542"/>
    <lineage>
        <taxon>Eukaryota</taxon>
        <taxon>Metazoa</taxon>
        <taxon>Spiralia</taxon>
        <taxon>Lophotrochozoa</taxon>
        <taxon>Mollusca</taxon>
        <taxon>Gastropoda</taxon>
        <taxon>Heterobranchia</taxon>
        <taxon>Euthyneura</taxon>
        <taxon>Panpulmonata</taxon>
        <taxon>Sacoglossa</taxon>
        <taxon>Placobranchoidea</taxon>
        <taxon>Plakobranchidae</taxon>
        <taxon>Plakobranchus</taxon>
    </lineage>
</organism>
<dbReference type="EMBL" id="BLXT01003087">
    <property type="protein sequence ID" value="GFO00441.1"/>
    <property type="molecule type" value="Genomic_DNA"/>
</dbReference>
<sequence>MHCGEDLSGALSGEVALKDAGAIFSYTTDTYPSTAWDVSGTVAGEFALRSEGTLLSWVRASPPTPWPDGGPESLRSPCCGLAI</sequence>
<proteinExistence type="predicted"/>
<accession>A0AAV3ZWY1</accession>
<evidence type="ECO:0000313" key="1">
    <source>
        <dbReference type="EMBL" id="GFO00441.1"/>
    </source>
</evidence>
<reference evidence="1 2" key="1">
    <citation type="journal article" date="2021" name="Elife">
        <title>Chloroplast acquisition without the gene transfer in kleptoplastic sea slugs, Plakobranchus ocellatus.</title>
        <authorList>
            <person name="Maeda T."/>
            <person name="Takahashi S."/>
            <person name="Yoshida T."/>
            <person name="Shimamura S."/>
            <person name="Takaki Y."/>
            <person name="Nagai Y."/>
            <person name="Toyoda A."/>
            <person name="Suzuki Y."/>
            <person name="Arimoto A."/>
            <person name="Ishii H."/>
            <person name="Satoh N."/>
            <person name="Nishiyama T."/>
            <person name="Hasebe M."/>
            <person name="Maruyama T."/>
            <person name="Minagawa J."/>
            <person name="Obokata J."/>
            <person name="Shigenobu S."/>
        </authorList>
    </citation>
    <scope>NUCLEOTIDE SEQUENCE [LARGE SCALE GENOMIC DNA]</scope>
</reference>